<dbReference type="Gene3D" id="3.40.30.10">
    <property type="entry name" value="Glutaredoxin"/>
    <property type="match status" value="1"/>
</dbReference>
<dbReference type="PROSITE" id="PS51352">
    <property type="entry name" value="THIOREDOXIN_2"/>
    <property type="match status" value="1"/>
</dbReference>
<dbReference type="GO" id="GO:0016491">
    <property type="term" value="F:oxidoreductase activity"/>
    <property type="evidence" value="ECO:0007669"/>
    <property type="project" value="InterPro"/>
</dbReference>
<dbReference type="InterPro" id="IPR013766">
    <property type="entry name" value="Thioredoxin_domain"/>
</dbReference>
<keyword evidence="4" id="KW-0676">Redox-active center</keyword>
<gene>
    <name evidence="7" type="ORF">H4317_09135</name>
</gene>
<feature type="domain" description="Thioredoxin" evidence="6">
    <location>
        <begin position="232"/>
        <end position="370"/>
    </location>
</feature>
<dbReference type="Proteomes" id="UP000515489">
    <property type="component" value="Chromosome"/>
</dbReference>
<dbReference type="Pfam" id="PF14289">
    <property type="entry name" value="DUF4369"/>
    <property type="match status" value="1"/>
</dbReference>
<dbReference type="InterPro" id="IPR025380">
    <property type="entry name" value="DUF4369"/>
</dbReference>
<dbReference type="InterPro" id="IPR036249">
    <property type="entry name" value="Thioredoxin-like_sf"/>
</dbReference>
<dbReference type="InterPro" id="IPR000866">
    <property type="entry name" value="AhpC/TSA"/>
</dbReference>
<keyword evidence="8" id="KW-1185">Reference proteome</keyword>
<sequence>MHSAKLFILLVASSFALPAAAQRAARSNYVVRGQLTNAPAGTWVYVTDYLTGQHVPLDSATTDSKGRFRIRGQVAAPGTYNLRVKGQDRTAGLALAPGSRLRVRGDAASLWSTGEVTGSAEAVSLATMNREHARILAHVDALAQRRQTTTDTATLRQIGQEWDTSFAALTAASLRVARQSSYVAPFVAASFLSGNGANVAFLDSATSRYAQQWPASPYTKQLLHYQAMRRATTIGQLAPEINLPTPDGRPLPLSSLRGKYVLVDFWASWCGPCRQENAVLVRTYQQFRPKGFEVYGVSADSKPEAWLAAIRQDGLLWPQVLDVPSATSVASTVYNIYAYPTSFLLDPQGRIIAKDFRGDALAQKLGELLP</sequence>
<feature type="chain" id="PRO_5028860580" evidence="5">
    <location>
        <begin position="22"/>
        <end position="370"/>
    </location>
</feature>
<dbReference type="InterPro" id="IPR017937">
    <property type="entry name" value="Thioredoxin_CS"/>
</dbReference>
<keyword evidence="3" id="KW-1015">Disulfide bond</keyword>
<dbReference type="KEGG" id="hsk:H4317_09135"/>
<dbReference type="Pfam" id="PF00578">
    <property type="entry name" value="AhpC-TSA"/>
    <property type="match status" value="1"/>
</dbReference>
<dbReference type="InterPro" id="IPR050553">
    <property type="entry name" value="Thioredoxin_ResA/DsbE_sf"/>
</dbReference>
<proteinExistence type="predicted"/>
<dbReference type="PANTHER" id="PTHR42852:SF6">
    <property type="entry name" value="THIOL:DISULFIDE INTERCHANGE PROTEIN DSBE"/>
    <property type="match status" value="1"/>
</dbReference>
<dbReference type="AlphaFoldDB" id="A0A7G7WC43"/>
<evidence type="ECO:0000256" key="1">
    <source>
        <dbReference type="ARBA" id="ARBA00004196"/>
    </source>
</evidence>
<dbReference type="PANTHER" id="PTHR42852">
    <property type="entry name" value="THIOL:DISULFIDE INTERCHANGE PROTEIN DSBE"/>
    <property type="match status" value="1"/>
</dbReference>
<evidence type="ECO:0000256" key="4">
    <source>
        <dbReference type="ARBA" id="ARBA00023284"/>
    </source>
</evidence>
<feature type="signal peptide" evidence="5">
    <location>
        <begin position="1"/>
        <end position="21"/>
    </location>
</feature>
<dbReference type="GO" id="GO:0016209">
    <property type="term" value="F:antioxidant activity"/>
    <property type="evidence" value="ECO:0007669"/>
    <property type="project" value="InterPro"/>
</dbReference>
<dbReference type="EMBL" id="CP060202">
    <property type="protein sequence ID" value="QNH63936.1"/>
    <property type="molecule type" value="Genomic_DNA"/>
</dbReference>
<reference evidence="7 8" key="1">
    <citation type="submission" date="2020-08" db="EMBL/GenBank/DDBJ databases">
        <title>Hymenobacter sp. S2-20-2 genome sequencing.</title>
        <authorList>
            <person name="Jin L."/>
        </authorList>
    </citation>
    <scope>NUCLEOTIDE SEQUENCE [LARGE SCALE GENOMIC DNA]</scope>
    <source>
        <strain evidence="7 8">S2-20-2</strain>
    </source>
</reference>
<dbReference type="GO" id="GO:0017004">
    <property type="term" value="P:cytochrome complex assembly"/>
    <property type="evidence" value="ECO:0007669"/>
    <property type="project" value="UniProtKB-KW"/>
</dbReference>
<evidence type="ECO:0000313" key="7">
    <source>
        <dbReference type="EMBL" id="QNH63936.1"/>
    </source>
</evidence>
<protein>
    <submittedName>
        <fullName evidence="7">AhpC/TSA family protein</fullName>
    </submittedName>
</protein>
<evidence type="ECO:0000256" key="2">
    <source>
        <dbReference type="ARBA" id="ARBA00022748"/>
    </source>
</evidence>
<evidence type="ECO:0000313" key="8">
    <source>
        <dbReference type="Proteomes" id="UP000515489"/>
    </source>
</evidence>
<dbReference type="SUPFAM" id="SSF52833">
    <property type="entry name" value="Thioredoxin-like"/>
    <property type="match status" value="1"/>
</dbReference>
<evidence type="ECO:0000256" key="3">
    <source>
        <dbReference type="ARBA" id="ARBA00023157"/>
    </source>
</evidence>
<accession>A0A7G7WC43</accession>
<dbReference type="PROSITE" id="PS00194">
    <property type="entry name" value="THIOREDOXIN_1"/>
    <property type="match status" value="1"/>
</dbReference>
<evidence type="ECO:0000256" key="5">
    <source>
        <dbReference type="SAM" id="SignalP"/>
    </source>
</evidence>
<organism evidence="7 8">
    <name type="scientific">Hymenobacter sediminicola</name>
    <dbReference type="NCBI Taxonomy" id="2761579"/>
    <lineage>
        <taxon>Bacteria</taxon>
        <taxon>Pseudomonadati</taxon>
        <taxon>Bacteroidota</taxon>
        <taxon>Cytophagia</taxon>
        <taxon>Cytophagales</taxon>
        <taxon>Hymenobacteraceae</taxon>
        <taxon>Hymenobacter</taxon>
    </lineage>
</organism>
<name>A0A7G7WC43_9BACT</name>
<dbReference type="GO" id="GO:0030313">
    <property type="term" value="C:cell envelope"/>
    <property type="evidence" value="ECO:0007669"/>
    <property type="project" value="UniProtKB-SubCell"/>
</dbReference>
<keyword evidence="5" id="KW-0732">Signal</keyword>
<dbReference type="CDD" id="cd02966">
    <property type="entry name" value="TlpA_like_family"/>
    <property type="match status" value="1"/>
</dbReference>
<evidence type="ECO:0000259" key="6">
    <source>
        <dbReference type="PROSITE" id="PS51352"/>
    </source>
</evidence>
<dbReference type="RefSeq" id="WP_185889811.1">
    <property type="nucleotide sequence ID" value="NZ_CP060202.1"/>
</dbReference>
<comment type="subcellular location">
    <subcellularLocation>
        <location evidence="1">Cell envelope</location>
    </subcellularLocation>
</comment>
<keyword evidence="2" id="KW-0201">Cytochrome c-type biogenesis</keyword>